<sequence length="172" mass="18738">MSQTSQVTKTTTTSVSSLASASSTSTSPGPIQSLSQRLSFSVEAGSGDHDPYIYDLKLLPGGLVLVADGNNECVKLFNSQTVVETFQLSQDENYKTRICISTPVPPARVLTEEPKAVVRQTDICRSNGSTSSIETREPFLSVRKGSQCHNGYNSYQRHHTIPSRGQGEEVRR</sequence>
<dbReference type="EMBL" id="BMAT01005194">
    <property type="protein sequence ID" value="GFR88920.1"/>
    <property type="molecule type" value="Genomic_DNA"/>
</dbReference>
<feature type="compositionally biased region" description="Low complexity" evidence="1">
    <location>
        <begin position="1"/>
        <end position="27"/>
    </location>
</feature>
<evidence type="ECO:0000256" key="1">
    <source>
        <dbReference type="SAM" id="MobiDB-lite"/>
    </source>
</evidence>
<keyword evidence="3" id="KW-1185">Reference proteome</keyword>
<protein>
    <submittedName>
        <fullName evidence="2">Uncharacterized protein</fullName>
    </submittedName>
</protein>
<organism evidence="2 3">
    <name type="scientific">Elysia marginata</name>
    <dbReference type="NCBI Taxonomy" id="1093978"/>
    <lineage>
        <taxon>Eukaryota</taxon>
        <taxon>Metazoa</taxon>
        <taxon>Spiralia</taxon>
        <taxon>Lophotrochozoa</taxon>
        <taxon>Mollusca</taxon>
        <taxon>Gastropoda</taxon>
        <taxon>Heterobranchia</taxon>
        <taxon>Euthyneura</taxon>
        <taxon>Panpulmonata</taxon>
        <taxon>Sacoglossa</taxon>
        <taxon>Placobranchoidea</taxon>
        <taxon>Plakobranchidae</taxon>
        <taxon>Elysia</taxon>
    </lineage>
</organism>
<name>A0AAV4GW91_9GAST</name>
<accession>A0AAV4GW91</accession>
<feature type="region of interest" description="Disordered" evidence="1">
    <location>
        <begin position="150"/>
        <end position="172"/>
    </location>
</feature>
<evidence type="ECO:0000313" key="3">
    <source>
        <dbReference type="Proteomes" id="UP000762676"/>
    </source>
</evidence>
<dbReference type="Proteomes" id="UP000762676">
    <property type="component" value="Unassembled WGS sequence"/>
</dbReference>
<proteinExistence type="predicted"/>
<feature type="region of interest" description="Disordered" evidence="1">
    <location>
        <begin position="1"/>
        <end position="32"/>
    </location>
</feature>
<dbReference type="AlphaFoldDB" id="A0AAV4GW91"/>
<comment type="caution">
    <text evidence="2">The sequence shown here is derived from an EMBL/GenBank/DDBJ whole genome shotgun (WGS) entry which is preliminary data.</text>
</comment>
<evidence type="ECO:0000313" key="2">
    <source>
        <dbReference type="EMBL" id="GFR88920.1"/>
    </source>
</evidence>
<gene>
    <name evidence="2" type="ORF">ElyMa_002529700</name>
</gene>
<reference evidence="2 3" key="1">
    <citation type="journal article" date="2021" name="Elife">
        <title>Chloroplast acquisition without the gene transfer in kleptoplastic sea slugs, Plakobranchus ocellatus.</title>
        <authorList>
            <person name="Maeda T."/>
            <person name="Takahashi S."/>
            <person name="Yoshida T."/>
            <person name="Shimamura S."/>
            <person name="Takaki Y."/>
            <person name="Nagai Y."/>
            <person name="Toyoda A."/>
            <person name="Suzuki Y."/>
            <person name="Arimoto A."/>
            <person name="Ishii H."/>
            <person name="Satoh N."/>
            <person name="Nishiyama T."/>
            <person name="Hasebe M."/>
            <person name="Maruyama T."/>
            <person name="Minagawa J."/>
            <person name="Obokata J."/>
            <person name="Shigenobu S."/>
        </authorList>
    </citation>
    <scope>NUCLEOTIDE SEQUENCE [LARGE SCALE GENOMIC DNA]</scope>
</reference>